<accession>A0AAW0CFD2</accession>
<reference evidence="2 3" key="1">
    <citation type="journal article" date="2024" name="J Genomics">
        <title>Draft genome sequencing and assembly of Favolaschia claudopus CIRM-BRFM 2984 isolated from oak limbs.</title>
        <authorList>
            <person name="Navarro D."/>
            <person name="Drula E."/>
            <person name="Chaduli D."/>
            <person name="Cazenave R."/>
            <person name="Ahrendt S."/>
            <person name="Wang J."/>
            <person name="Lipzen A."/>
            <person name="Daum C."/>
            <person name="Barry K."/>
            <person name="Grigoriev I.V."/>
            <person name="Favel A."/>
            <person name="Rosso M.N."/>
            <person name="Martin F."/>
        </authorList>
    </citation>
    <scope>NUCLEOTIDE SEQUENCE [LARGE SCALE GENOMIC DNA]</scope>
    <source>
        <strain evidence="2 3">CIRM-BRFM 2984</strain>
    </source>
</reference>
<keyword evidence="3" id="KW-1185">Reference proteome</keyword>
<sequence>MPRAPKKTKTEDSTSPSKSQVKSKGKVKSPGLKKRREEWKASLPPKWIPRADYKHPKGTRTIVKTKAAKKYPLNDDEIGTLPYAQFPADNGYTMHLYSETQIMNLAVAKHRKLELDLVIDGLIYHWYSGSFEKGAVFSVSLKNPPKPEPQPWDACPPLKIKDYTLPHKAEFPDPDSIIWTPSKISGPVTVKDACRLYGIEPNDIQDLSAHSPWIDLETVAKRAVTLHGGFYAHNALLSRHRNAEEAALQAIVDRTHRADYGISDFKLSPTTLKQMDEIQKLEEDAWMYEIPGTTSSRPKNRVAVLYPIEKVGMDDYGCMWEWFPLWEDF</sequence>
<proteinExistence type="predicted"/>
<gene>
    <name evidence="2" type="ORF">R3P38DRAFT_2696886</name>
</gene>
<dbReference type="AlphaFoldDB" id="A0AAW0CFD2"/>
<feature type="compositionally biased region" description="Basic residues" evidence="1">
    <location>
        <begin position="21"/>
        <end position="34"/>
    </location>
</feature>
<comment type="caution">
    <text evidence="2">The sequence shown here is derived from an EMBL/GenBank/DDBJ whole genome shotgun (WGS) entry which is preliminary data.</text>
</comment>
<organism evidence="2 3">
    <name type="scientific">Favolaschia claudopus</name>
    <dbReference type="NCBI Taxonomy" id="2862362"/>
    <lineage>
        <taxon>Eukaryota</taxon>
        <taxon>Fungi</taxon>
        <taxon>Dikarya</taxon>
        <taxon>Basidiomycota</taxon>
        <taxon>Agaricomycotina</taxon>
        <taxon>Agaricomycetes</taxon>
        <taxon>Agaricomycetidae</taxon>
        <taxon>Agaricales</taxon>
        <taxon>Marasmiineae</taxon>
        <taxon>Mycenaceae</taxon>
        <taxon>Favolaschia</taxon>
    </lineage>
</organism>
<evidence type="ECO:0000313" key="3">
    <source>
        <dbReference type="Proteomes" id="UP001362999"/>
    </source>
</evidence>
<evidence type="ECO:0000313" key="2">
    <source>
        <dbReference type="EMBL" id="KAK7038252.1"/>
    </source>
</evidence>
<feature type="region of interest" description="Disordered" evidence="1">
    <location>
        <begin position="1"/>
        <end position="41"/>
    </location>
</feature>
<dbReference type="Proteomes" id="UP001362999">
    <property type="component" value="Unassembled WGS sequence"/>
</dbReference>
<protein>
    <submittedName>
        <fullName evidence="2">Uncharacterized protein</fullName>
    </submittedName>
</protein>
<name>A0AAW0CFD2_9AGAR</name>
<dbReference type="EMBL" id="JAWWNJ010000017">
    <property type="protein sequence ID" value="KAK7038252.1"/>
    <property type="molecule type" value="Genomic_DNA"/>
</dbReference>
<evidence type="ECO:0000256" key="1">
    <source>
        <dbReference type="SAM" id="MobiDB-lite"/>
    </source>
</evidence>